<evidence type="ECO:0000256" key="1">
    <source>
        <dbReference type="ARBA" id="ARBA00004967"/>
    </source>
</evidence>
<feature type="binding site" evidence="9">
    <location>
        <position position="121"/>
    </location>
    <ligand>
        <name>L-aspartate</name>
        <dbReference type="ChEBI" id="CHEBI:29991"/>
    </ligand>
</feature>
<comment type="subunit">
    <text evidence="2 9">Homotetramer.</text>
</comment>
<feature type="binding site" evidence="9">
    <location>
        <position position="270"/>
    </location>
    <ligand>
        <name>L-citrulline</name>
        <dbReference type="ChEBI" id="CHEBI:57743"/>
    </ligand>
</feature>
<evidence type="ECO:0000313" key="13">
    <source>
        <dbReference type="Proteomes" id="UP000004221"/>
    </source>
</evidence>
<dbReference type="PROSITE" id="PS00565">
    <property type="entry name" value="ARGININOSUCCIN_SYN_2"/>
    <property type="match status" value="1"/>
</dbReference>
<comment type="similarity">
    <text evidence="9">Belongs to the argininosuccinate synthase family. Type 1 subfamily.</text>
</comment>
<dbReference type="PANTHER" id="PTHR11587">
    <property type="entry name" value="ARGININOSUCCINATE SYNTHASE"/>
    <property type="match status" value="1"/>
</dbReference>
<feature type="binding site" evidence="9">
    <location>
        <position position="124"/>
    </location>
    <ligand>
        <name>L-citrulline</name>
        <dbReference type="ChEBI" id="CHEBI:57743"/>
    </ligand>
</feature>
<evidence type="ECO:0000256" key="6">
    <source>
        <dbReference type="ARBA" id="ARBA00022605"/>
    </source>
</evidence>
<dbReference type="HAMAP" id="MF_00005">
    <property type="entry name" value="Arg_succ_synth_type1"/>
    <property type="match status" value="1"/>
</dbReference>
<evidence type="ECO:0000256" key="3">
    <source>
        <dbReference type="ARBA" id="ARBA00012286"/>
    </source>
</evidence>
<feature type="binding site" evidence="9">
    <location>
        <position position="182"/>
    </location>
    <ligand>
        <name>L-citrulline</name>
        <dbReference type="ChEBI" id="CHEBI:57743"/>
    </ligand>
</feature>
<evidence type="ECO:0000256" key="2">
    <source>
        <dbReference type="ARBA" id="ARBA00011881"/>
    </source>
</evidence>
<dbReference type="EMBL" id="CAGS01000330">
    <property type="protein sequence ID" value="CCF84790.1"/>
    <property type="molecule type" value="Genomic_DNA"/>
</dbReference>
<gene>
    <name evidence="9 12" type="primary">argG</name>
    <name evidence="12" type="ORF">NITHO_3960004</name>
</gene>
<dbReference type="Pfam" id="PF00764">
    <property type="entry name" value="Arginosuc_synth"/>
    <property type="match status" value="1"/>
</dbReference>
<feature type="binding site" evidence="9">
    <location>
        <begin position="6"/>
        <end position="14"/>
    </location>
    <ligand>
        <name>ATP</name>
        <dbReference type="ChEBI" id="CHEBI:30616"/>
    </ligand>
</feature>
<keyword evidence="8 9" id="KW-0067">ATP-binding</keyword>
<dbReference type="Pfam" id="PF20979">
    <property type="entry name" value="Arginosuc_syn_C"/>
    <property type="match status" value="1"/>
</dbReference>
<dbReference type="InterPro" id="IPR024074">
    <property type="entry name" value="AS_cat/multimer_dom_body"/>
</dbReference>
<accession>I4EJC8</accession>
<feature type="binding site" evidence="9">
    <location>
        <position position="114"/>
    </location>
    <ligand>
        <name>ATP</name>
        <dbReference type="ChEBI" id="CHEBI:30616"/>
    </ligand>
</feature>
<dbReference type="Gene3D" id="1.20.5.470">
    <property type="entry name" value="Single helix bin"/>
    <property type="match status" value="1"/>
</dbReference>
<keyword evidence="6 9" id="KW-0028">Amino-acid biosynthesis</keyword>
<dbReference type="InterPro" id="IPR001518">
    <property type="entry name" value="Arginosuc_synth"/>
</dbReference>
<dbReference type="NCBIfam" id="TIGR00032">
    <property type="entry name" value="argG"/>
    <property type="match status" value="1"/>
</dbReference>
<dbReference type="InterPro" id="IPR023434">
    <property type="entry name" value="Arginosuc_synth_type_1_subfam"/>
</dbReference>
<dbReference type="OrthoDB" id="9801641at2"/>
<dbReference type="Proteomes" id="UP000004221">
    <property type="component" value="Unassembled WGS sequence"/>
</dbReference>
<feature type="binding site" evidence="9">
    <location>
        <position position="120"/>
    </location>
    <ligand>
        <name>L-aspartate</name>
        <dbReference type="ChEBI" id="CHEBI:29991"/>
    </ligand>
</feature>
<dbReference type="GO" id="GO:0004055">
    <property type="term" value="F:argininosuccinate synthase activity"/>
    <property type="evidence" value="ECO:0007669"/>
    <property type="project" value="UniProtKB-UniRule"/>
</dbReference>
<feature type="binding site" evidence="9">
    <location>
        <position position="33"/>
    </location>
    <ligand>
        <name>ATP</name>
        <dbReference type="ChEBI" id="CHEBI:30616"/>
    </ligand>
</feature>
<comment type="caution">
    <text evidence="12">The sequence shown here is derived from an EMBL/GenBank/DDBJ whole genome shotgun (WGS) entry which is preliminary data.</text>
</comment>
<dbReference type="NCBIfam" id="NF001770">
    <property type="entry name" value="PRK00509.1"/>
    <property type="match status" value="1"/>
</dbReference>
<proteinExistence type="inferred from homology"/>
<organism evidence="12 13">
    <name type="scientific">Nitrolancea hollandica Lb</name>
    <dbReference type="NCBI Taxonomy" id="1129897"/>
    <lineage>
        <taxon>Bacteria</taxon>
        <taxon>Pseudomonadati</taxon>
        <taxon>Thermomicrobiota</taxon>
        <taxon>Thermomicrobia</taxon>
        <taxon>Sphaerobacterales</taxon>
        <taxon>Sphaerobacterineae</taxon>
        <taxon>Sphaerobacteraceae</taxon>
        <taxon>Nitrolancea</taxon>
    </lineage>
</organism>
<feature type="binding site" evidence="9">
    <location>
        <position position="258"/>
    </location>
    <ligand>
        <name>L-citrulline</name>
        <dbReference type="ChEBI" id="CHEBI:57743"/>
    </ligand>
</feature>
<comment type="pathway">
    <text evidence="1 9">Amino-acid biosynthesis; L-arginine biosynthesis; L-arginine from L-ornithine and carbamoyl phosphate: step 2/3.</text>
</comment>
<dbReference type="GO" id="GO:0000050">
    <property type="term" value="P:urea cycle"/>
    <property type="evidence" value="ECO:0007669"/>
    <property type="project" value="TreeGrafter"/>
</dbReference>
<dbReference type="FunFam" id="3.40.50.620:FF:000019">
    <property type="entry name" value="Argininosuccinate synthase"/>
    <property type="match status" value="1"/>
</dbReference>
<keyword evidence="13" id="KW-1185">Reference proteome</keyword>
<feature type="binding site" evidence="9">
    <location>
        <position position="116"/>
    </location>
    <ligand>
        <name>L-aspartate</name>
        <dbReference type="ChEBI" id="CHEBI:29991"/>
    </ligand>
</feature>
<dbReference type="FunFam" id="3.90.1260.10:FF:000007">
    <property type="entry name" value="Argininosuccinate synthase"/>
    <property type="match status" value="1"/>
</dbReference>
<evidence type="ECO:0000259" key="11">
    <source>
        <dbReference type="Pfam" id="PF20979"/>
    </source>
</evidence>
<dbReference type="InterPro" id="IPR014729">
    <property type="entry name" value="Rossmann-like_a/b/a_fold"/>
</dbReference>
<reference evidence="12 13" key="1">
    <citation type="journal article" date="2012" name="ISME J.">
        <title>Nitrification expanded: discovery, physiology and genomics of a nitrite-oxidizing bacterium from the phylum Chloroflexi.</title>
        <authorList>
            <person name="Sorokin D.Y."/>
            <person name="Lucker S."/>
            <person name="Vejmelkova D."/>
            <person name="Kostrikina N.A."/>
            <person name="Kleerebezem R."/>
            <person name="Rijpstra W.I."/>
            <person name="Damste J.S."/>
            <person name="Le Paslier D."/>
            <person name="Muyzer G."/>
            <person name="Wagner M."/>
            <person name="van Loosdrecht M.C."/>
            <person name="Daims H."/>
        </authorList>
    </citation>
    <scope>NUCLEOTIDE SEQUENCE [LARGE SCALE GENOMIC DNA]</scope>
    <source>
        <strain evidence="13">none</strain>
    </source>
</reference>
<feature type="domain" description="Arginosuccinate synthase-like N-terminal" evidence="10">
    <location>
        <begin position="2"/>
        <end position="163"/>
    </location>
</feature>
<dbReference type="EC" id="6.3.4.5" evidence="3 9"/>
<dbReference type="CDD" id="cd01999">
    <property type="entry name" value="ASS"/>
    <property type="match status" value="1"/>
</dbReference>
<evidence type="ECO:0000256" key="5">
    <source>
        <dbReference type="ARBA" id="ARBA00022598"/>
    </source>
</evidence>
<feature type="domain" description="Arginosuccinate synthase C-terminal" evidence="11">
    <location>
        <begin position="172"/>
        <end position="388"/>
    </location>
</feature>
<dbReference type="Gene3D" id="3.90.1260.10">
    <property type="entry name" value="Argininosuccinate synthetase, chain A, domain 2"/>
    <property type="match status" value="1"/>
</dbReference>
<dbReference type="AlphaFoldDB" id="I4EJC8"/>
<protein>
    <recommendedName>
        <fullName evidence="3 9">Argininosuccinate synthase</fullName>
        <ecNumber evidence="3 9">6.3.4.5</ecNumber>
    </recommendedName>
    <alternativeName>
        <fullName evidence="9">Citrulline--aspartate ligase</fullName>
    </alternativeName>
</protein>
<dbReference type="InterPro" id="IPR048267">
    <property type="entry name" value="Arginosuc_syn_N"/>
</dbReference>
<keyword evidence="4 9" id="KW-0055">Arginine biosynthesis</keyword>
<comment type="caution">
    <text evidence="9">Lacks conserved residue(s) required for the propagation of feature annotation.</text>
</comment>
<evidence type="ECO:0000259" key="10">
    <source>
        <dbReference type="Pfam" id="PF00764"/>
    </source>
</evidence>
<dbReference type="GO" id="GO:0005524">
    <property type="term" value="F:ATP binding"/>
    <property type="evidence" value="ECO:0007669"/>
    <property type="project" value="UniProtKB-UniRule"/>
</dbReference>
<dbReference type="GO" id="GO:0005737">
    <property type="term" value="C:cytoplasm"/>
    <property type="evidence" value="ECO:0007669"/>
    <property type="project" value="UniProtKB-SubCell"/>
</dbReference>
<sequence>MKIVLAYSGGLDTAVALHWLKQRYDAEVIAFCANIGQPDSMAEVEQKARTSGAADVYIEDLRHEYLTDFAFKALKANAAYEDRYLMAAPLGRPLIAKRLVEIAHEVGASAVAHGSTGKGNDQVRFYTTAVAHNPEIQVIAPCIEWELTSREDEIEYAQRHGIPISATPKAPYSVDGSIWGTSTECGILDDFTKAPPDDVYRWTQSPEAAPDTPGIVSIRFERGVPTEIDGRPATPVELVTALNHVGGTHGVGRIDVLENSLLGIKTRAIYEAPGATILHAAHRELESVVLDRDTLHYKAQVAQKYAELVYYGLWYSPLKASLDAFVDHTQERVTGTISMKLYKGTLTALRRESPNAMYSYSLSTHDPQDRFDHHAAPGFSYVWSMPLRVQALTAAERTKRRLASE</sequence>
<dbReference type="RefSeq" id="WP_008479223.1">
    <property type="nucleotide sequence ID" value="NZ_CAGS01000330.1"/>
</dbReference>
<feature type="binding site" evidence="9">
    <location>
        <position position="173"/>
    </location>
    <ligand>
        <name>L-citrulline</name>
        <dbReference type="ChEBI" id="CHEBI:57743"/>
    </ligand>
</feature>
<evidence type="ECO:0000256" key="4">
    <source>
        <dbReference type="ARBA" id="ARBA00022571"/>
    </source>
</evidence>
<evidence type="ECO:0000256" key="7">
    <source>
        <dbReference type="ARBA" id="ARBA00022741"/>
    </source>
</evidence>
<dbReference type="SUPFAM" id="SSF52402">
    <property type="entry name" value="Adenine nucleotide alpha hydrolases-like"/>
    <property type="match status" value="1"/>
</dbReference>
<name>I4EJC8_9BACT</name>
<dbReference type="UniPathway" id="UPA00068">
    <property type="reaction ID" value="UER00113"/>
</dbReference>
<keyword evidence="5 9" id="KW-0436">Ligase</keyword>
<keyword evidence="7 9" id="KW-0547">Nucleotide-binding</keyword>
<dbReference type="InterPro" id="IPR018223">
    <property type="entry name" value="Arginosuc_synth_CS"/>
</dbReference>
<evidence type="ECO:0000256" key="9">
    <source>
        <dbReference type="HAMAP-Rule" id="MF_00005"/>
    </source>
</evidence>
<dbReference type="Gene3D" id="3.40.50.620">
    <property type="entry name" value="HUPs"/>
    <property type="match status" value="1"/>
</dbReference>
<dbReference type="PANTHER" id="PTHR11587:SF2">
    <property type="entry name" value="ARGININOSUCCINATE SYNTHASE"/>
    <property type="match status" value="1"/>
</dbReference>
<dbReference type="GO" id="GO:0000053">
    <property type="term" value="P:argininosuccinate metabolic process"/>
    <property type="evidence" value="ECO:0007669"/>
    <property type="project" value="TreeGrafter"/>
</dbReference>
<feature type="binding site" evidence="9">
    <location>
        <position position="120"/>
    </location>
    <ligand>
        <name>L-citrulline</name>
        <dbReference type="ChEBI" id="CHEBI:57743"/>
    </ligand>
</feature>
<comment type="catalytic activity">
    <reaction evidence="9">
        <text>L-citrulline + L-aspartate + ATP = 2-(N(omega)-L-arginino)succinate + AMP + diphosphate + H(+)</text>
        <dbReference type="Rhea" id="RHEA:10932"/>
        <dbReference type="ChEBI" id="CHEBI:15378"/>
        <dbReference type="ChEBI" id="CHEBI:29991"/>
        <dbReference type="ChEBI" id="CHEBI:30616"/>
        <dbReference type="ChEBI" id="CHEBI:33019"/>
        <dbReference type="ChEBI" id="CHEBI:57472"/>
        <dbReference type="ChEBI" id="CHEBI:57743"/>
        <dbReference type="ChEBI" id="CHEBI:456215"/>
        <dbReference type="EC" id="6.3.4.5"/>
    </reaction>
</comment>
<dbReference type="SUPFAM" id="SSF69864">
    <property type="entry name" value="Argininosuccinate synthetase, C-terminal domain"/>
    <property type="match status" value="1"/>
</dbReference>
<dbReference type="InterPro" id="IPR048268">
    <property type="entry name" value="Arginosuc_syn_C"/>
</dbReference>
<feature type="binding site" evidence="9">
    <location>
        <position position="84"/>
    </location>
    <ligand>
        <name>L-citrulline</name>
        <dbReference type="ChEBI" id="CHEBI:57743"/>
    </ligand>
</feature>
<evidence type="ECO:0000256" key="8">
    <source>
        <dbReference type="ARBA" id="ARBA00022840"/>
    </source>
</evidence>
<evidence type="ECO:0000313" key="12">
    <source>
        <dbReference type="EMBL" id="CCF84790.1"/>
    </source>
</evidence>
<dbReference type="GO" id="GO:0006526">
    <property type="term" value="P:L-arginine biosynthetic process"/>
    <property type="evidence" value="ECO:0007669"/>
    <property type="project" value="UniProtKB-UniRule"/>
</dbReference>
<comment type="subcellular location">
    <subcellularLocation>
        <location evidence="9">Cytoplasm</location>
    </subcellularLocation>
</comment>
<keyword evidence="9" id="KW-0963">Cytoplasm</keyword>